<feature type="region of interest" description="Disordered" evidence="1">
    <location>
        <begin position="54"/>
        <end position="83"/>
    </location>
</feature>
<reference evidence="2 3" key="1">
    <citation type="submission" date="2020-01" db="EMBL/GenBank/DDBJ databases">
        <title>Draft genome sequence of Aspergillus lentulus IFM 60648.</title>
        <authorList>
            <person name="Takahashi H."/>
            <person name="Yaguchi T."/>
        </authorList>
    </citation>
    <scope>NUCLEOTIDE SEQUENCE [LARGE SCALE GENOMIC DNA]</scope>
    <source>
        <strain evidence="2 3">IFM 60648</strain>
    </source>
</reference>
<feature type="compositionally biased region" description="Polar residues" evidence="1">
    <location>
        <begin position="70"/>
        <end position="83"/>
    </location>
</feature>
<protein>
    <submittedName>
        <fullName evidence="2">Uncharacterized protein</fullName>
    </submittedName>
</protein>
<dbReference type="InterPro" id="IPR015424">
    <property type="entry name" value="PyrdxlP-dep_Trfase"/>
</dbReference>
<accession>A0ABQ1AJ92</accession>
<dbReference type="InterPro" id="IPR015421">
    <property type="entry name" value="PyrdxlP-dep_Trfase_major"/>
</dbReference>
<keyword evidence="3" id="KW-1185">Reference proteome</keyword>
<proteinExistence type="predicted"/>
<dbReference type="Proteomes" id="UP000465220">
    <property type="component" value="Unassembled WGS sequence"/>
</dbReference>
<gene>
    <name evidence="2" type="ORF">IFM60648_06520</name>
</gene>
<evidence type="ECO:0000256" key="1">
    <source>
        <dbReference type="SAM" id="MobiDB-lite"/>
    </source>
</evidence>
<dbReference type="SUPFAM" id="SSF53383">
    <property type="entry name" value="PLP-dependent transferases"/>
    <property type="match status" value="1"/>
</dbReference>
<organism evidence="2 3">
    <name type="scientific">Aspergillus lentulus</name>
    <dbReference type="NCBI Taxonomy" id="293939"/>
    <lineage>
        <taxon>Eukaryota</taxon>
        <taxon>Fungi</taxon>
        <taxon>Dikarya</taxon>
        <taxon>Ascomycota</taxon>
        <taxon>Pezizomycotina</taxon>
        <taxon>Eurotiomycetes</taxon>
        <taxon>Eurotiomycetidae</taxon>
        <taxon>Eurotiales</taxon>
        <taxon>Aspergillaceae</taxon>
        <taxon>Aspergillus</taxon>
        <taxon>Aspergillus subgen. Fumigati</taxon>
    </lineage>
</organism>
<comment type="caution">
    <text evidence="2">The sequence shown here is derived from an EMBL/GenBank/DDBJ whole genome shotgun (WGS) entry which is preliminary data.</text>
</comment>
<dbReference type="Gene3D" id="3.40.640.10">
    <property type="entry name" value="Type I PLP-dependent aspartate aminotransferase-like (Major domain)"/>
    <property type="match status" value="1"/>
</dbReference>
<name>A0ABQ1AJ92_ASPLE</name>
<dbReference type="EMBL" id="BLKI01000039">
    <property type="protein sequence ID" value="GFF82930.1"/>
    <property type="molecule type" value="Genomic_DNA"/>
</dbReference>
<evidence type="ECO:0000313" key="2">
    <source>
        <dbReference type="EMBL" id="GFF82930.1"/>
    </source>
</evidence>
<evidence type="ECO:0000313" key="3">
    <source>
        <dbReference type="Proteomes" id="UP000465220"/>
    </source>
</evidence>
<sequence length="83" mass="9134">MPSFLHYGRSERVTGTPSMRAKTYGTDFTKSKWIELSDLAKGKKLFTVFDSSYQGPAPGDFRQMLGPSGTPLSRSSPSDSKLL</sequence>